<name>A0AAN9RHV1_PHACN</name>
<proteinExistence type="predicted"/>
<reference evidence="1 2" key="1">
    <citation type="submission" date="2024-01" db="EMBL/GenBank/DDBJ databases">
        <title>The genomes of 5 underutilized Papilionoideae crops provide insights into root nodulation and disease resistanc.</title>
        <authorList>
            <person name="Jiang F."/>
        </authorList>
    </citation>
    <scope>NUCLEOTIDE SEQUENCE [LARGE SCALE GENOMIC DNA]</scope>
    <source>
        <strain evidence="1">JINMINGXINNONG_FW02</strain>
        <tissue evidence="1">Leaves</tissue>
    </source>
</reference>
<organism evidence="1 2">
    <name type="scientific">Phaseolus coccineus</name>
    <name type="common">Scarlet runner bean</name>
    <name type="synonym">Phaseolus multiflorus</name>
    <dbReference type="NCBI Taxonomy" id="3886"/>
    <lineage>
        <taxon>Eukaryota</taxon>
        <taxon>Viridiplantae</taxon>
        <taxon>Streptophyta</taxon>
        <taxon>Embryophyta</taxon>
        <taxon>Tracheophyta</taxon>
        <taxon>Spermatophyta</taxon>
        <taxon>Magnoliopsida</taxon>
        <taxon>eudicotyledons</taxon>
        <taxon>Gunneridae</taxon>
        <taxon>Pentapetalae</taxon>
        <taxon>rosids</taxon>
        <taxon>fabids</taxon>
        <taxon>Fabales</taxon>
        <taxon>Fabaceae</taxon>
        <taxon>Papilionoideae</taxon>
        <taxon>50 kb inversion clade</taxon>
        <taxon>NPAAA clade</taxon>
        <taxon>indigoferoid/millettioid clade</taxon>
        <taxon>Phaseoleae</taxon>
        <taxon>Phaseolus</taxon>
    </lineage>
</organism>
<keyword evidence="2" id="KW-1185">Reference proteome</keyword>
<comment type="caution">
    <text evidence="1">The sequence shown here is derived from an EMBL/GenBank/DDBJ whole genome shotgun (WGS) entry which is preliminary data.</text>
</comment>
<dbReference type="EMBL" id="JAYMYR010000003">
    <property type="protein sequence ID" value="KAK7373311.1"/>
    <property type="molecule type" value="Genomic_DNA"/>
</dbReference>
<protein>
    <submittedName>
        <fullName evidence="1">Uncharacterized protein</fullName>
    </submittedName>
</protein>
<accession>A0AAN9RHV1</accession>
<gene>
    <name evidence="1" type="ORF">VNO80_06713</name>
</gene>
<dbReference type="Proteomes" id="UP001374584">
    <property type="component" value="Unassembled WGS sequence"/>
</dbReference>
<dbReference type="AlphaFoldDB" id="A0AAN9RHV1"/>
<evidence type="ECO:0000313" key="1">
    <source>
        <dbReference type="EMBL" id="KAK7373311.1"/>
    </source>
</evidence>
<sequence length="425" mass="48615">MRADESLQLLDFKERIEIASFLLRVHIEICSSTDSPRMDLARKRNKAVGAIADSSDREFSNSLPSNLFGQRKLQTPSTGKTDYLILVNVTSAEVTSISTIGRGLKVGKKRGLSLELRTLPSLKDQFSDQERSNYVLIGFLARPEGYGIGPLIMNDFTPTRRNKRRMTPHLRTRNWAKVRKTNEINFINMVSSCHPGKNLCLFTPNTPKPNRGICMLGDACRLLCLSAYTRVGRLSNLHPDLDPYPVSSFGSPRIINPGPRNTHSMARVWRSDRRDWIVTVRWQRVFEDYRVLRSFLSKCNTCLMTAYGGVNRPNGSFSVPVFLTRSGYPRIIPYFHRKIILRKDDRADVLVRLYCSFFSLAVLVKRADKKLFEPIISPVKDMDRVRGRVSQVKCDLVKIMDRYLPWLSTIPLELGLVWLAMTLWA</sequence>
<evidence type="ECO:0000313" key="2">
    <source>
        <dbReference type="Proteomes" id="UP001374584"/>
    </source>
</evidence>